<comment type="catalytic activity">
    <reaction evidence="11">
        <text>(S)-2,3,4,5-tetrahydrodipicolinate + NADP(+) + H2O = (2S,4S)-4-hydroxy-2,3,4,5-tetrahydrodipicolinate + NADPH + H(+)</text>
        <dbReference type="Rhea" id="RHEA:35331"/>
        <dbReference type="ChEBI" id="CHEBI:15377"/>
        <dbReference type="ChEBI" id="CHEBI:15378"/>
        <dbReference type="ChEBI" id="CHEBI:16845"/>
        <dbReference type="ChEBI" id="CHEBI:57783"/>
        <dbReference type="ChEBI" id="CHEBI:58349"/>
        <dbReference type="ChEBI" id="CHEBI:67139"/>
        <dbReference type="EC" id="1.17.1.8"/>
    </reaction>
</comment>
<dbReference type="Proteomes" id="UP000318331">
    <property type="component" value="Unassembled WGS sequence"/>
</dbReference>
<dbReference type="EMBL" id="VFPN01000002">
    <property type="protein sequence ID" value="TQM63158.1"/>
    <property type="molecule type" value="Genomic_DNA"/>
</dbReference>
<dbReference type="PANTHER" id="PTHR20836:SF0">
    <property type="entry name" value="4-HYDROXY-TETRAHYDRODIPICOLINATE REDUCTASE 1, CHLOROPLASTIC-RELATED"/>
    <property type="match status" value="1"/>
</dbReference>
<keyword evidence="3" id="KW-0028">Amino-acid biosynthesis</keyword>
<dbReference type="GO" id="GO:0019877">
    <property type="term" value="P:diaminopimelate biosynthetic process"/>
    <property type="evidence" value="ECO:0007669"/>
    <property type="project" value="UniProtKB-KW"/>
</dbReference>
<keyword evidence="7" id="KW-0520">NAD</keyword>
<dbReference type="SUPFAM" id="SSF51735">
    <property type="entry name" value="NAD(P)-binding Rossmann-fold domains"/>
    <property type="match status" value="1"/>
</dbReference>
<evidence type="ECO:0000256" key="10">
    <source>
        <dbReference type="ARBA" id="ARBA00038983"/>
    </source>
</evidence>
<dbReference type="EC" id="1.17.1.8" evidence="10 13"/>
<protein>
    <recommendedName>
        <fullName evidence="10 13">4-hydroxy-tetrahydrodipicolinate reductase</fullName>
        <ecNumber evidence="10 13">1.17.1.8</ecNumber>
    </recommendedName>
</protein>
<evidence type="ECO:0000256" key="4">
    <source>
        <dbReference type="ARBA" id="ARBA00022857"/>
    </source>
</evidence>
<evidence type="ECO:0000259" key="15">
    <source>
        <dbReference type="Pfam" id="PF05173"/>
    </source>
</evidence>
<proteinExistence type="inferred from homology"/>
<keyword evidence="8" id="KW-0457">Lysine biosynthesis</keyword>
<evidence type="ECO:0000313" key="17">
    <source>
        <dbReference type="Proteomes" id="UP000318331"/>
    </source>
</evidence>
<keyword evidence="5" id="KW-0220">Diaminopimelate biosynthesis</keyword>
<comment type="catalytic activity">
    <reaction evidence="12">
        <text>(S)-2,3,4,5-tetrahydrodipicolinate + NAD(+) + H2O = (2S,4S)-4-hydroxy-2,3,4,5-tetrahydrodipicolinate + NADH + H(+)</text>
        <dbReference type="Rhea" id="RHEA:35323"/>
        <dbReference type="ChEBI" id="CHEBI:15377"/>
        <dbReference type="ChEBI" id="CHEBI:15378"/>
        <dbReference type="ChEBI" id="CHEBI:16845"/>
        <dbReference type="ChEBI" id="CHEBI:57540"/>
        <dbReference type="ChEBI" id="CHEBI:57945"/>
        <dbReference type="ChEBI" id="CHEBI:67139"/>
        <dbReference type="EC" id="1.17.1.8"/>
    </reaction>
</comment>
<name>A0A543HXS2_9MICO</name>
<dbReference type="Pfam" id="PF01113">
    <property type="entry name" value="DapB_N"/>
    <property type="match status" value="1"/>
</dbReference>
<dbReference type="Gene3D" id="3.30.360.10">
    <property type="entry name" value="Dihydrodipicolinate Reductase, domain 2"/>
    <property type="match status" value="1"/>
</dbReference>
<evidence type="ECO:0000256" key="13">
    <source>
        <dbReference type="NCBIfam" id="TIGR00036"/>
    </source>
</evidence>
<dbReference type="PANTHER" id="PTHR20836">
    <property type="entry name" value="DIHYDRODIPICOLINATE REDUCTASE"/>
    <property type="match status" value="1"/>
</dbReference>
<evidence type="ECO:0000256" key="1">
    <source>
        <dbReference type="ARBA" id="ARBA00006642"/>
    </source>
</evidence>
<feature type="domain" description="Dihydrodipicolinate reductase C-terminal" evidence="15">
    <location>
        <begin position="100"/>
        <end position="227"/>
    </location>
</feature>
<keyword evidence="4" id="KW-0521">NADP</keyword>
<evidence type="ECO:0000259" key="14">
    <source>
        <dbReference type="Pfam" id="PF01113"/>
    </source>
</evidence>
<evidence type="ECO:0000256" key="9">
    <source>
        <dbReference type="ARBA" id="ARBA00037922"/>
    </source>
</evidence>
<dbReference type="InterPro" id="IPR022664">
    <property type="entry name" value="DapB_N_CS"/>
</dbReference>
<sequence length="248" mass="25442">MGLLAQSILNDLPGYELYAALGSSSAREEMLGADILIDVTTPAVSPGLVEFAIARGIRVLVGTSGWSAERLAALESQVAARPEAGVIVIPNFSIGSVVGTALAAIAGQYFDSIEIVEAHHAGKIDSPSGTAVRTAEMITAARGDRGPVEASYTDQLARGQQVASIPVHSLRLAGVLAKQEVILGGQGEVLTITHDTISPTAYDAGMRAALHATRTASGLTVGLDRVLGLSVGPQPSAPERRVAGATDE</sequence>
<evidence type="ECO:0000256" key="6">
    <source>
        <dbReference type="ARBA" id="ARBA00023002"/>
    </source>
</evidence>
<evidence type="ECO:0000313" key="16">
    <source>
        <dbReference type="EMBL" id="TQM63158.1"/>
    </source>
</evidence>
<dbReference type="GO" id="GO:0009089">
    <property type="term" value="P:lysine biosynthetic process via diaminopimelate"/>
    <property type="evidence" value="ECO:0007669"/>
    <property type="project" value="UniProtKB-UniRule"/>
</dbReference>
<comment type="caution">
    <text evidence="16">The sequence shown here is derived from an EMBL/GenBank/DDBJ whole genome shotgun (WGS) entry which is preliminary data.</text>
</comment>
<evidence type="ECO:0000256" key="5">
    <source>
        <dbReference type="ARBA" id="ARBA00022915"/>
    </source>
</evidence>
<dbReference type="Pfam" id="PF05173">
    <property type="entry name" value="DapB_C"/>
    <property type="match status" value="1"/>
</dbReference>
<dbReference type="AlphaFoldDB" id="A0A543HXS2"/>
<evidence type="ECO:0000256" key="11">
    <source>
        <dbReference type="ARBA" id="ARBA00049080"/>
    </source>
</evidence>
<dbReference type="PROSITE" id="PS01298">
    <property type="entry name" value="DAPB"/>
    <property type="match status" value="1"/>
</dbReference>
<gene>
    <name evidence="16" type="ORF">FB466_1412</name>
</gene>
<dbReference type="InterPro" id="IPR036291">
    <property type="entry name" value="NAD(P)-bd_dom_sf"/>
</dbReference>
<accession>A0A543HXS2</accession>
<evidence type="ECO:0000256" key="7">
    <source>
        <dbReference type="ARBA" id="ARBA00023027"/>
    </source>
</evidence>
<dbReference type="GO" id="GO:0008839">
    <property type="term" value="F:4-hydroxy-tetrahydrodipicolinate reductase"/>
    <property type="evidence" value="ECO:0007669"/>
    <property type="project" value="UniProtKB-UniRule"/>
</dbReference>
<evidence type="ECO:0000256" key="8">
    <source>
        <dbReference type="ARBA" id="ARBA00023154"/>
    </source>
</evidence>
<dbReference type="InterPro" id="IPR022663">
    <property type="entry name" value="DapB_C"/>
</dbReference>
<dbReference type="NCBIfam" id="TIGR00036">
    <property type="entry name" value="dapB"/>
    <property type="match status" value="1"/>
</dbReference>
<organism evidence="16 17">
    <name type="scientific">Klugiella xanthotipulae</name>
    <dbReference type="NCBI Taxonomy" id="244735"/>
    <lineage>
        <taxon>Bacteria</taxon>
        <taxon>Bacillati</taxon>
        <taxon>Actinomycetota</taxon>
        <taxon>Actinomycetes</taxon>
        <taxon>Micrococcales</taxon>
        <taxon>Microbacteriaceae</taxon>
        <taxon>Klugiella</taxon>
    </lineage>
</organism>
<dbReference type="Gene3D" id="3.40.50.720">
    <property type="entry name" value="NAD(P)-binding Rossmann-like Domain"/>
    <property type="match status" value="1"/>
</dbReference>
<dbReference type="GO" id="GO:0005829">
    <property type="term" value="C:cytosol"/>
    <property type="evidence" value="ECO:0007669"/>
    <property type="project" value="TreeGrafter"/>
</dbReference>
<feature type="domain" description="Dihydrodipicolinate reductase N-terminal" evidence="14">
    <location>
        <begin position="31"/>
        <end position="92"/>
    </location>
</feature>
<reference evidence="16 17" key="1">
    <citation type="submission" date="2019-06" db="EMBL/GenBank/DDBJ databases">
        <title>Sequencing the genomes of 1000 actinobacteria strains.</title>
        <authorList>
            <person name="Klenk H.-P."/>
        </authorList>
    </citation>
    <scope>NUCLEOTIDE SEQUENCE [LARGE SCALE GENOMIC DNA]</scope>
    <source>
        <strain evidence="16 17">DSM 18031</strain>
    </source>
</reference>
<keyword evidence="2" id="KW-0963">Cytoplasm</keyword>
<comment type="pathway">
    <text evidence="9">Amino-acid biosynthesis; L-lysine biosynthesis via DAP pathway; (S)-tetrahydrodipicolinate from L-aspartate: step 4/4.</text>
</comment>
<keyword evidence="6" id="KW-0560">Oxidoreductase</keyword>
<dbReference type="FunFam" id="3.30.360.10:FF:000009">
    <property type="entry name" value="4-hydroxy-tetrahydrodipicolinate reductase"/>
    <property type="match status" value="1"/>
</dbReference>
<evidence type="ECO:0000256" key="12">
    <source>
        <dbReference type="ARBA" id="ARBA00049396"/>
    </source>
</evidence>
<evidence type="ECO:0000256" key="2">
    <source>
        <dbReference type="ARBA" id="ARBA00022490"/>
    </source>
</evidence>
<dbReference type="SUPFAM" id="SSF55347">
    <property type="entry name" value="Glyceraldehyde-3-phosphate dehydrogenase-like, C-terminal domain"/>
    <property type="match status" value="1"/>
</dbReference>
<dbReference type="InterPro" id="IPR023940">
    <property type="entry name" value="DHDPR_bac"/>
</dbReference>
<keyword evidence="17" id="KW-1185">Reference proteome</keyword>
<comment type="similarity">
    <text evidence="1">Belongs to the DapB family.</text>
</comment>
<dbReference type="InterPro" id="IPR000846">
    <property type="entry name" value="DapB_N"/>
</dbReference>
<dbReference type="PIRSF" id="PIRSF000161">
    <property type="entry name" value="DHPR"/>
    <property type="match status" value="1"/>
</dbReference>
<evidence type="ECO:0000256" key="3">
    <source>
        <dbReference type="ARBA" id="ARBA00022605"/>
    </source>
</evidence>